<protein>
    <submittedName>
        <fullName evidence="1">Uncharacterized protein</fullName>
    </submittedName>
</protein>
<sequence length="546" mass="60660">METSTEQIVSEEITPLALQRLWARRLNGANLHEETDIGDLLLDHDVFPSAQFDENLETGSKSRTCSPSPFQVDQFLCIEQELQEDVPGSFDVPGKEESFEDQSLVLYGALLKDIPAIYEIPMLHSYELPVVGVYVDPRVVPGFKYKVRPLDTVRGKYLFKGDALELQSIGRGYSRRITFQPAPNTLNNNDNYFWSDSRPGGYVFELEVLSVNDKFTVYDANHVPVGIVEIISTQTPQEEVGQTVLKDGTIEKTVRVSVLGKVEWYLEAGNGCAVLPITGMAVCTKGKRGSANVIRIERVTVGSHPRRGFTLTPGINNKLRSTVVKGANIGDVPTRYTIIGLEPYEMPVIGTYIDPRIVPGFEYRVTLAIPRRHLFQGRALRLVNIGMGYGKRITFAPDQGCLNENKNVLWSDSHPDGLGFEPRAVHVGQKFHITAGGLRLGEADVFRVDNPQIEDRQEMIISNKGTTIVKYIHIDVKCHVTMDTTGAGDKAKTLDTQVMRVSGTAVVVKEPKQSAAKLVRVENIGLDSQLNVLFVIQEAELLFHPI</sequence>
<dbReference type="EMBL" id="GEDC01020569">
    <property type="protein sequence ID" value="JAS16729.1"/>
    <property type="molecule type" value="Transcribed_RNA"/>
</dbReference>
<reference evidence="1" key="1">
    <citation type="submission" date="2015-12" db="EMBL/GenBank/DDBJ databases">
        <title>De novo transcriptome assembly of four potential Pierce s Disease insect vectors from Arizona vineyards.</title>
        <authorList>
            <person name="Tassone E.E."/>
        </authorList>
    </citation>
    <scope>NUCLEOTIDE SEQUENCE</scope>
</reference>
<proteinExistence type="predicted"/>
<accession>A0A1B6CT64</accession>
<evidence type="ECO:0000313" key="1">
    <source>
        <dbReference type="EMBL" id="JAS16729.1"/>
    </source>
</evidence>
<name>A0A1B6CT64_9HEMI</name>
<organism evidence="1">
    <name type="scientific">Clastoptera arizonana</name>
    <name type="common">Arizona spittle bug</name>
    <dbReference type="NCBI Taxonomy" id="38151"/>
    <lineage>
        <taxon>Eukaryota</taxon>
        <taxon>Metazoa</taxon>
        <taxon>Ecdysozoa</taxon>
        <taxon>Arthropoda</taxon>
        <taxon>Hexapoda</taxon>
        <taxon>Insecta</taxon>
        <taxon>Pterygota</taxon>
        <taxon>Neoptera</taxon>
        <taxon>Paraneoptera</taxon>
        <taxon>Hemiptera</taxon>
        <taxon>Auchenorrhyncha</taxon>
        <taxon>Cercopoidea</taxon>
        <taxon>Clastopteridae</taxon>
        <taxon>Clastoptera</taxon>
    </lineage>
</organism>
<dbReference type="AlphaFoldDB" id="A0A1B6CT64"/>
<gene>
    <name evidence="1" type="ORF">g.35513</name>
</gene>